<dbReference type="PANTHER" id="PTHR12097">
    <property type="entry name" value="SPLICING FACTOR 3B, SUBUNIT 1-RELATED"/>
    <property type="match status" value="1"/>
</dbReference>
<dbReference type="OrthoDB" id="438939at2759"/>
<dbReference type="FunFam" id="1.25.10.10:FF:000088">
    <property type="entry name" value="Splicing factor 3b, subunit 1"/>
    <property type="match status" value="1"/>
</dbReference>
<dbReference type="Gene3D" id="1.25.10.10">
    <property type="entry name" value="Leucine-rich Repeat Variant"/>
    <property type="match status" value="3"/>
</dbReference>
<evidence type="ECO:0000313" key="17">
    <source>
        <dbReference type="Proteomes" id="UP000700596"/>
    </source>
</evidence>
<dbReference type="InterPro" id="IPR015016">
    <property type="entry name" value="SF3b_su1"/>
</dbReference>
<feature type="compositionally biased region" description="Basic and acidic residues" evidence="13">
    <location>
        <begin position="123"/>
        <end position="172"/>
    </location>
</feature>
<dbReference type="Pfam" id="PF22646">
    <property type="entry name" value="PPP2R1A-like_HEAT"/>
    <property type="match status" value="1"/>
</dbReference>
<evidence type="ECO:0000256" key="2">
    <source>
        <dbReference type="ARBA" id="ARBA00005754"/>
    </source>
</evidence>
<keyword evidence="3" id="KW-0507">mRNA processing</keyword>
<evidence type="ECO:0000256" key="10">
    <source>
        <dbReference type="ARBA" id="ARBA00076941"/>
    </source>
</evidence>
<dbReference type="GO" id="GO:0000245">
    <property type="term" value="P:spliceosomal complex assembly"/>
    <property type="evidence" value="ECO:0007669"/>
    <property type="project" value="InterPro"/>
</dbReference>
<dbReference type="InterPro" id="IPR054573">
    <property type="entry name" value="PP2A/SF3B1-like_HEAT"/>
</dbReference>
<sequence>MSDAGTSAKRKAGKSSSADQRASSKQSLTQALDTELYSNGNDKYAGYNTSLAVRDDDDDMEDAPELNGRRLVGQYTASKDILNEFAHGATEEADILTSREEQAQIRNRETDYQKRRFERFDRGADEGDMSYQDRMKVRDLDREEARVRKAIEEREKNGNEVLDHKPTLKDGESAPQVDGDKTPPMQKPARRKRRWDAAEEPAKTELTEETNGAVPETKKSRWETGSLKDVAMADAPADVAAQAPVRSRWDTTGAPPAGSTSAAPAAGEAPRAMPSFAFGTDISSRNAPLSDEQLDAMLPGESEGYRVLEPPEGYAPVRRPIGMPQLPAQPIGYMIPESGASDGLLGKQMPTEIPGVGDLAFFKNEDMKYFGKLVDGAQEDEMTVEELKERKIMRLLLKVKNGTPPMRKTALRQLTDNARQFGAGPLFNQILPLLMERTLEDQERHLLVKVIDRILYKLDDLVRPYVHKILVVIEPLLIDQDYYARVEGREIISNLSKAAGLAHMISTMRPDLDHADEYVRNTTARAFAVVASALGIPALLPFLRAVCRSKKSWHARHTGVKIVQQIPILMGCAILPHLKGLVECVGDNLNDEQPKVRMVTALALAALAEAASPYGIESFDEILNPLWTNARRQRGKILASYLKAIGFIIPLMDEEYSNYYTTQVMDTVIREFQSPDEEMKKVVLKVVSQCSGTAGVTAVYLKDNVLPEFFKHFWVRRMALDKRNYRQVVDTTVDLAQKSGVSEIVGRIVNNMKDESEAYRKMTVETVDKVISTLGAHDVDQRLEEQLIDGVLVAFQDQTIEDPVVIDGFATVINALGERAKSYLPQIVATVLARLNNKSATVRQQAADLISRITITMNKCDEDPQLIKLAQALYEYLGEEYPEVLGSILGALRSIITVVGLHAMQPPIKDLLPRLTPILRNRHEKVQENTIDLVGRIADRGADFVPPREWMRICFELLDMLKAHKKGIRRAANNTFGYIAKAIGPQDVLATLLNNLRVQERQSRVCTAVAIGIVAETCAPFTVLPALMNEYRVPELNVQNGVLKSLSFMFEYIGEMARDYVYAITPLLEDALIDRDQVHRQTAASVVKHVALGCVGLDCEDAMIHLLNLLWPNLFETSPHVIDRIIEAIDGIRNAVGTPLVMNYVWAGLFHPARKVRLPYWRIYNDAYVQSADAMVPAYPTFEEPNLRRHELDIFI</sequence>
<evidence type="ECO:0000256" key="1">
    <source>
        <dbReference type="ARBA" id="ARBA00004324"/>
    </source>
</evidence>
<feature type="region of interest" description="Disordered" evidence="13">
    <location>
        <begin position="238"/>
        <end position="273"/>
    </location>
</feature>
<dbReference type="GO" id="GO:0000785">
    <property type="term" value="C:chromatin"/>
    <property type="evidence" value="ECO:0007669"/>
    <property type="project" value="UniProtKB-ARBA"/>
</dbReference>
<dbReference type="Proteomes" id="UP000700596">
    <property type="component" value="Unassembled WGS sequence"/>
</dbReference>
<dbReference type="PROSITE" id="PS50077">
    <property type="entry name" value="HEAT_REPEAT"/>
    <property type="match status" value="1"/>
</dbReference>
<dbReference type="GO" id="GO:0016607">
    <property type="term" value="C:nuclear speck"/>
    <property type="evidence" value="ECO:0007669"/>
    <property type="project" value="UniProtKB-SubCell"/>
</dbReference>
<dbReference type="FunFam" id="1.25.10.10:FF:000810">
    <property type="entry name" value="Splicing factor 3B subunit 1"/>
    <property type="match status" value="1"/>
</dbReference>
<keyword evidence="7" id="KW-0539">Nucleus</keyword>
<dbReference type="InterPro" id="IPR011989">
    <property type="entry name" value="ARM-like"/>
</dbReference>
<accession>A0A9P9ILL8</accession>
<dbReference type="SUPFAM" id="SSF48371">
    <property type="entry name" value="ARM repeat"/>
    <property type="match status" value="1"/>
</dbReference>
<comment type="caution">
    <text evidence="16">The sequence shown here is derived from an EMBL/GenBank/DDBJ whole genome shotgun (WGS) entry which is preliminary data.</text>
</comment>
<feature type="domain" description="Splicing factor 3B subunit 1" evidence="14">
    <location>
        <begin position="215"/>
        <end position="338"/>
    </location>
</feature>
<evidence type="ECO:0000256" key="8">
    <source>
        <dbReference type="ARBA" id="ARBA00038332"/>
    </source>
</evidence>
<keyword evidence="17" id="KW-1185">Reference proteome</keyword>
<keyword evidence="5" id="KW-0677">Repeat</keyword>
<evidence type="ECO:0000256" key="7">
    <source>
        <dbReference type="ARBA" id="ARBA00023242"/>
    </source>
</evidence>
<evidence type="ECO:0000256" key="11">
    <source>
        <dbReference type="ARBA" id="ARBA00083579"/>
    </source>
</evidence>
<dbReference type="InterPro" id="IPR021133">
    <property type="entry name" value="HEAT_type_2"/>
</dbReference>
<keyword evidence="6" id="KW-0508">mRNA splicing</keyword>
<protein>
    <recommendedName>
        <fullName evidence="9">Splicing factor 3B subunit 1</fullName>
    </recommendedName>
    <alternativeName>
        <fullName evidence="10">Pre-mRNA-splicing factor SF3b 155 kDa subunit</fullName>
    </alternativeName>
    <alternativeName>
        <fullName evidence="11">Spliceosome-associated protein 155</fullName>
    </alternativeName>
</protein>
<feature type="region of interest" description="Disordered" evidence="13">
    <location>
        <begin position="1"/>
        <end position="67"/>
    </location>
</feature>
<comment type="similarity">
    <text evidence="8">Belongs to the phosphatase 2A regulatory subunit A family.</text>
</comment>
<dbReference type="Pfam" id="PF08920">
    <property type="entry name" value="SF3b1"/>
    <property type="match status" value="1"/>
</dbReference>
<evidence type="ECO:0000256" key="13">
    <source>
        <dbReference type="SAM" id="MobiDB-lite"/>
    </source>
</evidence>
<feature type="repeat" description="HEAT" evidence="12">
    <location>
        <begin position="581"/>
        <end position="619"/>
    </location>
</feature>
<dbReference type="GO" id="GO:0005686">
    <property type="term" value="C:U2 snRNP"/>
    <property type="evidence" value="ECO:0007669"/>
    <property type="project" value="UniProtKB-ARBA"/>
</dbReference>
<comment type="subcellular location">
    <subcellularLocation>
        <location evidence="1">Nucleus speckle</location>
    </subcellularLocation>
</comment>
<reference evidence="16" key="1">
    <citation type="journal article" date="2021" name="Nat. Commun.">
        <title>Genetic determinants of endophytism in the Arabidopsis root mycobiome.</title>
        <authorList>
            <person name="Mesny F."/>
            <person name="Miyauchi S."/>
            <person name="Thiergart T."/>
            <person name="Pickel B."/>
            <person name="Atanasova L."/>
            <person name="Karlsson M."/>
            <person name="Huettel B."/>
            <person name="Barry K.W."/>
            <person name="Haridas S."/>
            <person name="Chen C."/>
            <person name="Bauer D."/>
            <person name="Andreopoulos W."/>
            <person name="Pangilinan J."/>
            <person name="LaButti K."/>
            <person name="Riley R."/>
            <person name="Lipzen A."/>
            <person name="Clum A."/>
            <person name="Drula E."/>
            <person name="Henrissat B."/>
            <person name="Kohler A."/>
            <person name="Grigoriev I.V."/>
            <person name="Martin F.M."/>
            <person name="Hacquard S."/>
        </authorList>
    </citation>
    <scope>NUCLEOTIDE SEQUENCE</scope>
    <source>
        <strain evidence="16">MPI-CAGE-CH-0243</strain>
    </source>
</reference>
<evidence type="ECO:0000313" key="16">
    <source>
        <dbReference type="EMBL" id="KAH7123665.1"/>
    </source>
</evidence>
<dbReference type="FunFam" id="1.25.10.10:FF:000303">
    <property type="entry name" value="splicing factor 3B subunit 1"/>
    <property type="match status" value="1"/>
</dbReference>
<evidence type="ECO:0000256" key="6">
    <source>
        <dbReference type="ARBA" id="ARBA00023187"/>
    </source>
</evidence>
<name>A0A9P9ILL8_9PLEO</name>
<evidence type="ECO:0000256" key="12">
    <source>
        <dbReference type="PROSITE-ProRule" id="PRU00103"/>
    </source>
</evidence>
<evidence type="ECO:0000259" key="14">
    <source>
        <dbReference type="Pfam" id="PF08920"/>
    </source>
</evidence>
<keyword evidence="4" id="KW-0747">Spliceosome</keyword>
<feature type="compositionally biased region" description="Polar residues" evidence="13">
    <location>
        <begin position="19"/>
        <end position="51"/>
    </location>
</feature>
<dbReference type="InterPro" id="IPR038737">
    <property type="entry name" value="SF3b_su1-like"/>
</dbReference>
<feature type="compositionally biased region" description="Acidic residues" evidence="13">
    <location>
        <begin position="55"/>
        <end position="64"/>
    </location>
</feature>
<gene>
    <name evidence="16" type="ORF">B0J11DRAFT_580441</name>
</gene>
<evidence type="ECO:0000256" key="4">
    <source>
        <dbReference type="ARBA" id="ARBA00022728"/>
    </source>
</evidence>
<evidence type="ECO:0000256" key="3">
    <source>
        <dbReference type="ARBA" id="ARBA00022664"/>
    </source>
</evidence>
<dbReference type="EMBL" id="JAGMWT010000008">
    <property type="protein sequence ID" value="KAH7123665.1"/>
    <property type="molecule type" value="Genomic_DNA"/>
</dbReference>
<evidence type="ECO:0000256" key="9">
    <source>
        <dbReference type="ARBA" id="ARBA00070532"/>
    </source>
</evidence>
<dbReference type="AlphaFoldDB" id="A0A9P9ILL8"/>
<dbReference type="GO" id="GO:0005681">
    <property type="term" value="C:spliceosomal complex"/>
    <property type="evidence" value="ECO:0007669"/>
    <property type="project" value="UniProtKB-KW"/>
</dbReference>
<feature type="compositionally biased region" description="Basic and acidic residues" evidence="13">
    <location>
        <begin position="195"/>
        <end position="206"/>
    </location>
</feature>
<evidence type="ECO:0000259" key="15">
    <source>
        <dbReference type="Pfam" id="PF22646"/>
    </source>
</evidence>
<feature type="domain" description="Phosphatase PP2A regulatory subunit A/Splicing factor 3B subunit 1-like HEAT repeat" evidence="15">
    <location>
        <begin position="981"/>
        <end position="1057"/>
    </location>
</feature>
<comment type="similarity">
    <text evidence="2">Belongs to the SF3B1 family.</text>
</comment>
<proteinExistence type="inferred from homology"/>
<dbReference type="InterPro" id="IPR016024">
    <property type="entry name" value="ARM-type_fold"/>
</dbReference>
<feature type="compositionally biased region" description="Low complexity" evidence="13">
    <location>
        <begin position="238"/>
        <end position="267"/>
    </location>
</feature>
<organism evidence="16 17">
    <name type="scientific">Dendryphion nanum</name>
    <dbReference type="NCBI Taxonomy" id="256645"/>
    <lineage>
        <taxon>Eukaryota</taxon>
        <taxon>Fungi</taxon>
        <taxon>Dikarya</taxon>
        <taxon>Ascomycota</taxon>
        <taxon>Pezizomycotina</taxon>
        <taxon>Dothideomycetes</taxon>
        <taxon>Pleosporomycetidae</taxon>
        <taxon>Pleosporales</taxon>
        <taxon>Torulaceae</taxon>
        <taxon>Dendryphion</taxon>
    </lineage>
</organism>
<dbReference type="GO" id="GO:0003729">
    <property type="term" value="F:mRNA binding"/>
    <property type="evidence" value="ECO:0007669"/>
    <property type="project" value="InterPro"/>
</dbReference>
<evidence type="ECO:0000256" key="5">
    <source>
        <dbReference type="ARBA" id="ARBA00022737"/>
    </source>
</evidence>
<feature type="region of interest" description="Disordered" evidence="13">
    <location>
        <begin position="123"/>
        <end position="220"/>
    </location>
</feature>